<dbReference type="OrthoDB" id="9758506at2"/>
<organism evidence="13 14">
    <name type="scientific">Ligilactobacillus ruminis DSM 20403 = NBRC 102161</name>
    <dbReference type="NCBI Taxonomy" id="1423798"/>
    <lineage>
        <taxon>Bacteria</taxon>
        <taxon>Bacillati</taxon>
        <taxon>Bacillota</taxon>
        <taxon>Bacilli</taxon>
        <taxon>Lactobacillales</taxon>
        <taxon>Lactobacillaceae</taxon>
        <taxon>Ligilactobacillus</taxon>
    </lineage>
</organism>
<dbReference type="InterPro" id="IPR014141">
    <property type="entry name" value="DNA_helicase_suRexB"/>
</dbReference>
<keyword evidence="1 10" id="KW-0540">Nuclease</keyword>
<evidence type="ECO:0000256" key="4">
    <source>
        <dbReference type="ARBA" id="ARBA00022801"/>
    </source>
</evidence>
<evidence type="ECO:0000313" key="14">
    <source>
        <dbReference type="Proteomes" id="UP000182635"/>
    </source>
</evidence>
<feature type="domain" description="ATP-dependent helicase/deoxyribonuclease subunit B N-terminal" evidence="12">
    <location>
        <begin position="5"/>
        <end position="298"/>
    </location>
</feature>
<protein>
    <recommendedName>
        <fullName evidence="10">ATP-dependent helicase/deoxyribonuclease subunit B</fullName>
        <ecNumber evidence="10">3.1.-.-</ecNumber>
    </recommendedName>
    <alternativeName>
        <fullName evidence="10">ATP-dependent helicase/nuclease subunit RexB</fullName>
    </alternativeName>
</protein>
<evidence type="ECO:0000256" key="3">
    <source>
        <dbReference type="ARBA" id="ARBA00022763"/>
    </source>
</evidence>
<dbReference type="Proteomes" id="UP000182635">
    <property type="component" value="Unassembled WGS sequence"/>
</dbReference>
<dbReference type="GO" id="GO:0008409">
    <property type="term" value="F:5'-3' exonuclease activity"/>
    <property type="evidence" value="ECO:0007669"/>
    <property type="project" value="UniProtKB-UniRule"/>
</dbReference>
<dbReference type="InterPro" id="IPR049035">
    <property type="entry name" value="ADDB_N"/>
</dbReference>
<dbReference type="PANTHER" id="PTHR30591:SF1">
    <property type="entry name" value="RECBCD ENZYME SUBUNIT RECC"/>
    <property type="match status" value="1"/>
</dbReference>
<dbReference type="GO" id="GO:0000724">
    <property type="term" value="P:double-strand break repair via homologous recombination"/>
    <property type="evidence" value="ECO:0007669"/>
    <property type="project" value="UniProtKB-UniRule"/>
</dbReference>
<sequence>MGLGFILGNASKDHQQKDFEQLAKWRKENPNRMVYYIVPNHIKFESEVNALKYMRQIFSQDEKIFAAHDLQVFSFTRLAWYFMKDMPAYQIPRISSAGSNMIIYRILRDLKDELQVFSGEESQPGFITQLAKQMTELQNGCIMPEDVMHMVEKLPKESLGSKALLRSKLHDLALVYTRFIEMTSGRYLANTEILTELTQYLEKIDLQNSCFLISGFNQMTAREMLLIEKLIKNAESVVVDLVLNHPYVDEPPKSGDLFYRAGNLYYQLCVHAHKSKSPVMLDTYAKKTRVSQDLCKLEDYWIDSVAGFSAKEKATFENDSVKIYGAKTRTEEIRFAAAKIRQMVAVEGYRYKDFLILTRHLDLYKNVLEPIFAKAKVPIFVDLQKKVSDHPLVELLNALFAVKRRHYRYNDMMRLLKTELLIPKDLKVETYRRMLDQTENLILKFGYEGSAWLKEKDWIYYRFGESDFGTRTDTEDRITKEVNVIRHYVKEILPPFFKQIDEAENGRKAAVCLVNFLVDNGVKKRLEDWRQNLMEQGLLQESERPEQVWNLFCQMMDEFVENLGDLPFEEEDFLNLLQTGFDAGEYRRVPASLDEVAISETGMVQPTDRKVVFMIGSTDLVMPDRIQNKSLLSDGDRSLMLENALLSEDQVLDETSEKSMLSEPLLNYLAFLSPTEKLIFTYPHGNDADGGIKMSPYVERIKQHFLLEELEISEFDKLSTPKGTIEDLICEIRRHADEKNSVPAFWKQVYAKMKTVDAEMTEKVMSSLRYRNIPEQLTAQNARKLYGKELNTSISKLETFYKNPYEYFLRYGLGLMERDVFEMSAASTGSYFHAVLDAFFRLLFKNNLTLKNLSSEQFNEIFEETTSLVSKDPQFMILKSSNRMGFIERLLNGTLSQTLWAVRNQRNYGHVRTLRTEALFGHVGVEEGLKGLLIKTPKGNQVNVRGKIDRIDETIGAGDKYLGVIDYKSGARKFNYAQAYYGIALQLLTYLDALEQNAELVLPNEQSKLAGALYLHLQNPRLKPSEVKADEQKTLIASHGYQGLLVSDPDLLSTLDETVEEKSSSLFLPFKRLSGGTYRTTNYAQETLIEPDNLELLLKHNRKMIANACDMIFDGRIDLYPAKWSSSVTALQYSPFKSIMQFDAMLPENRYFVIPSVGATEILKSIKEGD</sequence>
<reference evidence="14" key="1">
    <citation type="submission" date="2016-10" db="EMBL/GenBank/DDBJ databases">
        <authorList>
            <person name="Varghese N."/>
            <person name="Submissions S."/>
        </authorList>
    </citation>
    <scope>NUCLEOTIDE SEQUENCE [LARGE SCALE GENOMIC DNA]</scope>
    <source>
        <strain evidence="14">DSM 20403</strain>
    </source>
</reference>
<dbReference type="Pfam" id="PF12705">
    <property type="entry name" value="PDDEXK_1"/>
    <property type="match status" value="1"/>
</dbReference>
<evidence type="ECO:0000256" key="1">
    <source>
        <dbReference type="ARBA" id="ARBA00022722"/>
    </source>
</evidence>
<evidence type="ECO:0000256" key="2">
    <source>
        <dbReference type="ARBA" id="ARBA00022741"/>
    </source>
</evidence>
<comment type="similarity">
    <text evidence="10">Belongs to the helicase family. AddB/RexB type 2 subfamily.</text>
</comment>
<evidence type="ECO:0000256" key="8">
    <source>
        <dbReference type="ARBA" id="ARBA00023125"/>
    </source>
</evidence>
<comment type="subunit">
    <text evidence="10">Heterodimer of AddA and RexB.</text>
</comment>
<dbReference type="SUPFAM" id="SSF52540">
    <property type="entry name" value="P-loop containing nucleoside triphosphate hydrolases"/>
    <property type="match status" value="1"/>
</dbReference>
<comment type="caution">
    <text evidence="10">Lacks conserved residue(s) required for the propagation of feature annotation.</text>
</comment>
<comment type="cofactor">
    <cofactor evidence="10">
        <name>Mg(2+)</name>
        <dbReference type="ChEBI" id="CHEBI:18420"/>
    </cofactor>
</comment>
<dbReference type="GO" id="GO:0003690">
    <property type="term" value="F:double-stranded DNA binding"/>
    <property type="evidence" value="ECO:0007669"/>
    <property type="project" value="UniProtKB-UniRule"/>
</dbReference>
<evidence type="ECO:0000259" key="11">
    <source>
        <dbReference type="Pfam" id="PF12705"/>
    </source>
</evidence>
<keyword evidence="5 10" id="KW-0347">Helicase</keyword>
<keyword evidence="6 10" id="KW-0269">Exonuclease</keyword>
<dbReference type="InterPro" id="IPR038726">
    <property type="entry name" value="PDDEXK_AddAB-type"/>
</dbReference>
<dbReference type="HAMAP" id="MF_01453">
    <property type="entry name" value="AddB_type2"/>
    <property type="match status" value="1"/>
</dbReference>
<dbReference type="EMBL" id="FOPI01000038">
    <property type="protein sequence ID" value="SFG55890.1"/>
    <property type="molecule type" value="Genomic_DNA"/>
</dbReference>
<dbReference type="InterPro" id="IPR011604">
    <property type="entry name" value="PDDEXK-like_dom_sf"/>
</dbReference>
<keyword evidence="3 10" id="KW-0227">DNA damage</keyword>
<dbReference type="SUPFAM" id="SSF52980">
    <property type="entry name" value="Restriction endonuclease-like"/>
    <property type="match status" value="1"/>
</dbReference>
<keyword evidence="2 10" id="KW-0547">Nucleotide-binding</keyword>
<evidence type="ECO:0000256" key="7">
    <source>
        <dbReference type="ARBA" id="ARBA00022840"/>
    </source>
</evidence>
<dbReference type="EC" id="3.1.-.-" evidence="10"/>
<keyword evidence="4 10" id="KW-0378">Hydrolase</keyword>
<evidence type="ECO:0000256" key="6">
    <source>
        <dbReference type="ARBA" id="ARBA00022839"/>
    </source>
</evidence>
<evidence type="ECO:0000313" key="13">
    <source>
        <dbReference type="EMBL" id="SFG55890.1"/>
    </source>
</evidence>
<dbReference type="PANTHER" id="PTHR30591">
    <property type="entry name" value="RECBCD ENZYME SUBUNIT RECC"/>
    <property type="match status" value="1"/>
</dbReference>
<evidence type="ECO:0000256" key="10">
    <source>
        <dbReference type="HAMAP-Rule" id="MF_01453"/>
    </source>
</evidence>
<dbReference type="RefSeq" id="WP_046922393.1">
    <property type="nucleotide sequence ID" value="NZ_AYYL01000038.1"/>
</dbReference>
<dbReference type="AlphaFoldDB" id="A0A1I2ST52"/>
<accession>A0A1I2ST52</accession>
<proteinExistence type="inferred from homology"/>
<gene>
    <name evidence="10" type="primary">rexB</name>
    <name evidence="13" type="ORF">SAMN02910432_01841</name>
</gene>
<evidence type="ECO:0000256" key="5">
    <source>
        <dbReference type="ARBA" id="ARBA00022806"/>
    </source>
</evidence>
<dbReference type="GO" id="GO:0004386">
    <property type="term" value="F:helicase activity"/>
    <property type="evidence" value="ECO:0007669"/>
    <property type="project" value="UniProtKB-KW"/>
</dbReference>
<evidence type="ECO:0000259" key="12">
    <source>
        <dbReference type="Pfam" id="PF21445"/>
    </source>
</evidence>
<comment type="miscellaneous">
    <text evidence="10">Despite having helicase-like domains, this subunit does not have helicase activity.</text>
</comment>
<dbReference type="Pfam" id="PF21445">
    <property type="entry name" value="ADDB_N"/>
    <property type="match status" value="1"/>
</dbReference>
<evidence type="ECO:0000256" key="9">
    <source>
        <dbReference type="ARBA" id="ARBA00023204"/>
    </source>
</evidence>
<dbReference type="GO" id="GO:0016817">
    <property type="term" value="F:hydrolase activity, acting on acid anhydrides"/>
    <property type="evidence" value="ECO:0007669"/>
    <property type="project" value="InterPro"/>
</dbReference>
<dbReference type="Gene3D" id="3.90.320.10">
    <property type="match status" value="1"/>
</dbReference>
<dbReference type="InterPro" id="IPR027417">
    <property type="entry name" value="P-loop_NTPase"/>
</dbReference>
<dbReference type="InterPro" id="IPR011335">
    <property type="entry name" value="Restrct_endonuc-II-like"/>
</dbReference>
<name>A0A1I2ST52_9LACO</name>
<keyword evidence="9 10" id="KW-0234">DNA repair</keyword>
<dbReference type="Gene3D" id="3.40.50.300">
    <property type="entry name" value="P-loop containing nucleotide triphosphate hydrolases"/>
    <property type="match status" value="3"/>
</dbReference>
<comment type="function">
    <text evidence="10">The heterodimer acts as both an ATP-dependent DNA helicase and an ATP-dependent, dual-direction single-stranded exonuclease. Recognizes the chi site generating a DNA molecule suitable for the initiation of homologous recombination. This subunit has 5' -&gt; 3' nuclease activity but not helicase activity.</text>
</comment>
<keyword evidence="8 10" id="KW-0238">DNA-binding</keyword>
<feature type="domain" description="PD-(D/E)XK endonuclease-like" evidence="11">
    <location>
        <begin position="792"/>
        <end position="1070"/>
    </location>
</feature>
<keyword evidence="7 10" id="KW-0067">ATP-binding</keyword>
<dbReference type="GO" id="GO:0005524">
    <property type="term" value="F:ATP binding"/>
    <property type="evidence" value="ECO:0007669"/>
    <property type="project" value="UniProtKB-UniRule"/>
</dbReference>